<dbReference type="InterPro" id="IPR008883">
    <property type="entry name" value="UEV_N"/>
</dbReference>
<sequence length="385" mass="42620">MDGKIVGYINKNYKNAEATKRAVKSVLSTYKNLAPKISSYVFTNGVQKELLCLDGTVPVVYKYNTYNIPVNIWLLETHPLNAPMVYVTPTPDMTIKVSKHVDQNGLVYLPYLHNWSPAKSDLPELIAVMIGVFGEQPPVYSKPKTEGYPSQQPFYFNSGMAMPSPGAYGQPSEGFVPPYPTQSSSMPPYPVAATSLPYPTNSQCFPNGMPEQSSTGTIQPEHIRASLLSAVEDKIRRKLGEMSAAALAEMESLRRTGQELSQGKQTLENIFTRIEMEQADINRNIGLLTEKESELEKLVSSHGDDGGCIDVDNAVVTTAPLYQQLLNACAEDAATEDAIYYLGEALRRDVIDIEVFLKHVRSLSRKQFLLRALMEKCRQKAGLAV</sequence>
<dbReference type="Proteomes" id="UP001187531">
    <property type="component" value="Unassembled WGS sequence"/>
</dbReference>
<keyword evidence="6" id="KW-0175">Coiled coil</keyword>
<evidence type="ECO:0000259" key="9">
    <source>
        <dbReference type="PROSITE" id="PS51322"/>
    </source>
</evidence>
<keyword evidence="3 7" id="KW-0813">Transport</keyword>
<dbReference type="Gene3D" id="6.10.250.370">
    <property type="match status" value="1"/>
</dbReference>
<evidence type="ECO:0000313" key="11">
    <source>
        <dbReference type="Proteomes" id="UP001187531"/>
    </source>
</evidence>
<evidence type="ECO:0000256" key="5">
    <source>
        <dbReference type="ARBA" id="ARBA00022927"/>
    </source>
</evidence>
<dbReference type="PROSITE" id="PS51312">
    <property type="entry name" value="SB"/>
    <property type="match status" value="1"/>
</dbReference>
<dbReference type="Gene3D" id="3.10.110.10">
    <property type="entry name" value="Ubiquitin Conjugating Enzyme"/>
    <property type="match status" value="1"/>
</dbReference>
<dbReference type="InterPro" id="IPR017916">
    <property type="entry name" value="SB_dom"/>
</dbReference>
<evidence type="ECO:0000256" key="6">
    <source>
        <dbReference type="ARBA" id="ARBA00023054"/>
    </source>
</evidence>
<proteinExistence type="inferred from homology"/>
<dbReference type="InterPro" id="IPR037202">
    <property type="entry name" value="ESCRT_assembly_dom"/>
</dbReference>
<evidence type="ECO:0000259" key="8">
    <source>
        <dbReference type="PROSITE" id="PS51312"/>
    </source>
</evidence>
<dbReference type="InterPro" id="IPR016135">
    <property type="entry name" value="UBQ-conjugating_enzyme/RWD"/>
</dbReference>
<dbReference type="PANTHER" id="PTHR23306">
    <property type="entry name" value="TUMOR SUSCEPTIBILITY GENE 101 PROTEIN-RELATED"/>
    <property type="match status" value="1"/>
</dbReference>
<evidence type="ECO:0000256" key="3">
    <source>
        <dbReference type="ARBA" id="ARBA00022448"/>
    </source>
</evidence>
<dbReference type="Pfam" id="PF05743">
    <property type="entry name" value="UEV"/>
    <property type="match status" value="1"/>
</dbReference>
<accession>A0AA88IR37</accession>
<dbReference type="GO" id="GO:0000813">
    <property type="term" value="C:ESCRT I complex"/>
    <property type="evidence" value="ECO:0007669"/>
    <property type="project" value="TreeGrafter"/>
</dbReference>
<gene>
    <name evidence="10" type="ORF">QYM36_000603</name>
</gene>
<organism evidence="10 11">
    <name type="scientific">Artemia franciscana</name>
    <name type="common">Brine shrimp</name>
    <name type="synonym">Artemia sanfranciscana</name>
    <dbReference type="NCBI Taxonomy" id="6661"/>
    <lineage>
        <taxon>Eukaryota</taxon>
        <taxon>Metazoa</taxon>
        <taxon>Ecdysozoa</taxon>
        <taxon>Arthropoda</taxon>
        <taxon>Crustacea</taxon>
        <taxon>Branchiopoda</taxon>
        <taxon>Anostraca</taxon>
        <taxon>Artemiidae</taxon>
        <taxon>Artemia</taxon>
    </lineage>
</organism>
<feature type="domain" description="SB" evidence="8">
    <location>
        <begin position="319"/>
        <end position="385"/>
    </location>
</feature>
<keyword evidence="4" id="KW-0967">Endosome</keyword>
<dbReference type="Gene3D" id="6.10.140.820">
    <property type="match status" value="1"/>
</dbReference>
<feature type="domain" description="UEV" evidence="9">
    <location>
        <begin position="1"/>
        <end position="143"/>
    </location>
</feature>
<evidence type="ECO:0000256" key="4">
    <source>
        <dbReference type="ARBA" id="ARBA00022753"/>
    </source>
</evidence>
<evidence type="ECO:0000256" key="2">
    <source>
        <dbReference type="ARBA" id="ARBA00009594"/>
    </source>
</evidence>
<dbReference type="SUPFAM" id="SSF140111">
    <property type="entry name" value="Endosomal sorting complex assembly domain"/>
    <property type="match status" value="1"/>
</dbReference>
<name>A0AA88IR37_ARTSF</name>
<dbReference type="AlphaFoldDB" id="A0AA88IR37"/>
<dbReference type="SUPFAM" id="SSF54495">
    <property type="entry name" value="UBC-like"/>
    <property type="match status" value="1"/>
</dbReference>
<keyword evidence="5 7" id="KW-0653">Protein transport</keyword>
<dbReference type="GO" id="GO:0043130">
    <property type="term" value="F:ubiquitin binding"/>
    <property type="evidence" value="ECO:0007669"/>
    <property type="project" value="TreeGrafter"/>
</dbReference>
<dbReference type="PROSITE" id="PS51322">
    <property type="entry name" value="UEV"/>
    <property type="match status" value="1"/>
</dbReference>
<comment type="subcellular location">
    <subcellularLocation>
        <location evidence="1">Endosome</location>
    </subcellularLocation>
</comment>
<comment type="similarity">
    <text evidence="2">Belongs to the ubiquitin-conjugating enzyme family. UEV subfamily.</text>
</comment>
<evidence type="ECO:0000313" key="10">
    <source>
        <dbReference type="EMBL" id="KAK2726202.1"/>
    </source>
</evidence>
<dbReference type="SMART" id="SM00212">
    <property type="entry name" value="UBCc"/>
    <property type="match status" value="1"/>
</dbReference>
<dbReference type="Pfam" id="PF09454">
    <property type="entry name" value="Vps23_core"/>
    <property type="match status" value="1"/>
</dbReference>
<dbReference type="PANTHER" id="PTHR23306:SF3">
    <property type="entry name" value="TUMOR SUPPRESSOR PROTEIN 101"/>
    <property type="match status" value="1"/>
</dbReference>
<keyword evidence="11" id="KW-1185">Reference proteome</keyword>
<dbReference type="GO" id="GO:0015031">
    <property type="term" value="P:protein transport"/>
    <property type="evidence" value="ECO:0007669"/>
    <property type="project" value="UniProtKB-UniRule"/>
</dbReference>
<evidence type="ECO:0008006" key="12">
    <source>
        <dbReference type="Google" id="ProtNLM"/>
    </source>
</evidence>
<protein>
    <recommendedName>
        <fullName evidence="12">Tumor susceptibility gene 101 protein</fullName>
    </recommendedName>
</protein>
<dbReference type="EMBL" id="JAVRJZ010000002">
    <property type="protein sequence ID" value="KAK2726202.1"/>
    <property type="molecule type" value="Genomic_DNA"/>
</dbReference>
<dbReference type="InterPro" id="IPR052070">
    <property type="entry name" value="ESCRT-I_UEV_domain"/>
</dbReference>
<dbReference type="GO" id="GO:0008333">
    <property type="term" value="P:endosome to lysosome transport"/>
    <property type="evidence" value="ECO:0007669"/>
    <property type="project" value="TreeGrafter"/>
</dbReference>
<dbReference type="CDD" id="cd11685">
    <property type="entry name" value="UEV_TSG101-like"/>
    <property type="match status" value="1"/>
</dbReference>
<evidence type="ECO:0000256" key="7">
    <source>
        <dbReference type="PROSITE-ProRule" id="PRU00644"/>
    </source>
</evidence>
<comment type="caution">
    <text evidence="10">The sequence shown here is derived from an EMBL/GenBank/DDBJ whole genome shotgun (WGS) entry which is preliminary data.</text>
</comment>
<evidence type="ECO:0000256" key="1">
    <source>
        <dbReference type="ARBA" id="ARBA00004177"/>
    </source>
</evidence>
<reference evidence="10" key="1">
    <citation type="submission" date="2023-07" db="EMBL/GenBank/DDBJ databases">
        <title>Chromosome-level genome assembly of Artemia franciscana.</title>
        <authorList>
            <person name="Jo E."/>
        </authorList>
    </citation>
    <scope>NUCLEOTIDE SEQUENCE</scope>
    <source>
        <tissue evidence="10">Whole body</tissue>
    </source>
</reference>